<dbReference type="PANTHER" id="PTHR47642">
    <property type="entry name" value="ATP-DEPENDENT DNA HELICASE"/>
    <property type="match status" value="1"/>
</dbReference>
<dbReference type="Gene3D" id="3.40.50.300">
    <property type="entry name" value="P-loop containing nucleotide triphosphate hydrolases"/>
    <property type="match status" value="1"/>
</dbReference>
<protein>
    <recommendedName>
        <fullName evidence="4">DNA helicase</fullName>
    </recommendedName>
</protein>
<reference evidence="2 3" key="1">
    <citation type="journal article" date="2021" name="Sci. Rep.">
        <title>The genome of the diatom Chaetoceros tenuissimus carries an ancient integrated fragment of an extant virus.</title>
        <authorList>
            <person name="Hongo Y."/>
            <person name="Kimura K."/>
            <person name="Takaki Y."/>
            <person name="Yoshida Y."/>
            <person name="Baba S."/>
            <person name="Kobayashi G."/>
            <person name="Nagasaki K."/>
            <person name="Hano T."/>
            <person name="Tomaru Y."/>
        </authorList>
    </citation>
    <scope>NUCLEOTIDE SEQUENCE [LARGE SCALE GENOMIC DNA]</scope>
    <source>
        <strain evidence="2 3">NIES-3715</strain>
    </source>
</reference>
<dbReference type="AlphaFoldDB" id="A0AAD3CSU3"/>
<keyword evidence="3" id="KW-1185">Reference proteome</keyword>
<sequence>MRVTGRSTGPKPPEFPQPKESTDPMAYKEWMTKADKFAQYNLVLFRPEPEVYANQQNNYEYTWDAFMEWYTYLLNSNLWIDKFRLQSLDRFITPLTKNNFADMVRKLYEESKRTLWEKRNDNNIFNVHSTDNVEDQKVDEEDIDYYETIPVISSAEIGRQEKLKSQINAMRNQVAVYDKYFTYHTSTSVQKNNNEKRAALQSFAIGKSIQATDIDSIFKAIKKPIPQNSPGNEENEYYQRNEGCIDPSQIQEAVQFLDNIIQKEDVHGDKMEVINWFKLHLLRRLTDGNQPNECIFIIGKGGTGKTYLSKILSKLSTILSPKKSPKSAGYTQTGVAAVTAEGSTIYRLRIPCTTKANGVDKNGKPFQDLKDEDLLKLRQLTGFYPGTITLVIFDEMPTLPLHDFFLAEKRIRQVFPLVAPDYPWATLANSNRLFGNIDVCCIGDILQHTPVGSHSLAKWIELYYQNELYPNETRANQKSTNNGPDPILCLSPTFPIYEAIQIITNATYFELKEQHRCNDDEHLKIFDKIYSFQKLSIDDFRPYKLLSENDFHHDPSWLNVTVLTGTNYERKWFEFCQARIYASANRTVIIRWKNKYVQRKNNPDPAKHPIHNNENLQYQLFIPNCNALFLRNVNVEKGLVNGSDVKLITIILDSKDLQKQFEKEVRAAPPGKIITLQQPPYCILIELFFDEPQDTSKEKKMKQKKREDWKSRHAGDFIEGFHNKLVVPIKPMSGEGKKWPVILKTEEGPLLQCEEHLVFPYYLSFAITSTKAQSRTIPRVIISLLQREIQQTINSKIEINDLNVNLGRAKDSIDNIRLLLPPHHTHDNLNYLTNLEYKADIQNFINSLTPIGDSTVQKRFDEKKYKEFIRHMHDEQNNCKQKKYRRKWAKK</sequence>
<gene>
    <name evidence="2" type="ORF">CTEN210_06901</name>
</gene>
<dbReference type="InterPro" id="IPR051055">
    <property type="entry name" value="PIF1_helicase"/>
</dbReference>
<name>A0AAD3CSU3_9STRA</name>
<dbReference type="PANTHER" id="PTHR47642:SF5">
    <property type="entry name" value="ATP-DEPENDENT DNA HELICASE"/>
    <property type="match status" value="1"/>
</dbReference>
<dbReference type="InterPro" id="IPR027417">
    <property type="entry name" value="P-loop_NTPase"/>
</dbReference>
<evidence type="ECO:0000313" key="2">
    <source>
        <dbReference type="EMBL" id="GFH50425.1"/>
    </source>
</evidence>
<evidence type="ECO:0000256" key="1">
    <source>
        <dbReference type="SAM" id="MobiDB-lite"/>
    </source>
</evidence>
<feature type="region of interest" description="Disordered" evidence="1">
    <location>
        <begin position="1"/>
        <end position="22"/>
    </location>
</feature>
<organism evidence="2 3">
    <name type="scientific">Chaetoceros tenuissimus</name>
    <dbReference type="NCBI Taxonomy" id="426638"/>
    <lineage>
        <taxon>Eukaryota</taxon>
        <taxon>Sar</taxon>
        <taxon>Stramenopiles</taxon>
        <taxon>Ochrophyta</taxon>
        <taxon>Bacillariophyta</taxon>
        <taxon>Coscinodiscophyceae</taxon>
        <taxon>Chaetocerotophycidae</taxon>
        <taxon>Chaetocerotales</taxon>
        <taxon>Chaetocerotaceae</taxon>
        <taxon>Chaetoceros</taxon>
    </lineage>
</organism>
<dbReference type="EMBL" id="BLLK01000039">
    <property type="protein sequence ID" value="GFH50425.1"/>
    <property type="molecule type" value="Genomic_DNA"/>
</dbReference>
<evidence type="ECO:0008006" key="4">
    <source>
        <dbReference type="Google" id="ProtNLM"/>
    </source>
</evidence>
<accession>A0AAD3CSU3</accession>
<evidence type="ECO:0000313" key="3">
    <source>
        <dbReference type="Proteomes" id="UP001054902"/>
    </source>
</evidence>
<comment type="caution">
    <text evidence="2">The sequence shown here is derived from an EMBL/GenBank/DDBJ whole genome shotgun (WGS) entry which is preliminary data.</text>
</comment>
<proteinExistence type="predicted"/>
<dbReference type="Proteomes" id="UP001054902">
    <property type="component" value="Unassembled WGS sequence"/>
</dbReference>
<dbReference type="SUPFAM" id="SSF52540">
    <property type="entry name" value="P-loop containing nucleoside triphosphate hydrolases"/>
    <property type="match status" value="2"/>
</dbReference>